<reference evidence="1" key="1">
    <citation type="submission" date="2018-05" db="EMBL/GenBank/DDBJ databases">
        <authorList>
            <person name="Lanie J.A."/>
            <person name="Ng W.-L."/>
            <person name="Kazmierczak K.M."/>
            <person name="Andrzejewski T.M."/>
            <person name="Davidsen T.M."/>
            <person name="Wayne K.J."/>
            <person name="Tettelin H."/>
            <person name="Glass J.I."/>
            <person name="Rusch D."/>
            <person name="Podicherti R."/>
            <person name="Tsui H.-C.T."/>
            <person name="Winkler M.E."/>
        </authorList>
    </citation>
    <scope>NUCLEOTIDE SEQUENCE</scope>
</reference>
<organism evidence="1">
    <name type="scientific">marine metagenome</name>
    <dbReference type="NCBI Taxonomy" id="408172"/>
    <lineage>
        <taxon>unclassified sequences</taxon>
        <taxon>metagenomes</taxon>
        <taxon>ecological metagenomes</taxon>
    </lineage>
</organism>
<dbReference type="AlphaFoldDB" id="A0A382LVM4"/>
<evidence type="ECO:0000313" key="1">
    <source>
        <dbReference type="EMBL" id="SVC40553.1"/>
    </source>
</evidence>
<name>A0A382LVM4_9ZZZZ</name>
<protein>
    <submittedName>
        <fullName evidence="1">Uncharacterized protein</fullName>
    </submittedName>
</protein>
<sequence length="57" mass="6427">MNSEGLKTPRGHTFGINNVMSIYNKGIKREERLNSEVKVKKSLSITEYSGDQVTILD</sequence>
<gene>
    <name evidence="1" type="ORF">METZ01_LOCUS293407</name>
</gene>
<dbReference type="EMBL" id="UINC01089447">
    <property type="protein sequence ID" value="SVC40553.1"/>
    <property type="molecule type" value="Genomic_DNA"/>
</dbReference>
<accession>A0A382LVM4</accession>
<proteinExistence type="predicted"/>